<reference evidence="5" key="1">
    <citation type="journal article" date="2021" name="PeerJ">
        <title>Extensive microbial diversity within the chicken gut microbiome revealed by metagenomics and culture.</title>
        <authorList>
            <person name="Gilroy R."/>
            <person name="Ravi A."/>
            <person name="Getino M."/>
            <person name="Pursley I."/>
            <person name="Horton D.L."/>
            <person name="Alikhan N.F."/>
            <person name="Baker D."/>
            <person name="Gharbi K."/>
            <person name="Hall N."/>
            <person name="Watson M."/>
            <person name="Adriaenssens E.M."/>
            <person name="Foster-Nyarko E."/>
            <person name="Jarju S."/>
            <person name="Secka A."/>
            <person name="Antonio M."/>
            <person name="Oren A."/>
            <person name="Chaudhuri R.R."/>
            <person name="La Ragione R."/>
            <person name="Hildebrand F."/>
            <person name="Pallen M.J."/>
        </authorList>
    </citation>
    <scope>NUCLEOTIDE SEQUENCE</scope>
    <source>
        <strain evidence="5">ChiGjej6B6-1540</strain>
    </source>
</reference>
<feature type="domain" description="Methyltransferase" evidence="3">
    <location>
        <begin position="90"/>
        <end position="176"/>
    </location>
</feature>
<keyword evidence="5" id="KW-0489">Methyltransferase</keyword>
<feature type="binding site" evidence="2">
    <location>
        <position position="68"/>
    </location>
    <ligand>
        <name>S-adenosyl-L-methionine</name>
        <dbReference type="ChEBI" id="CHEBI:59789"/>
    </ligand>
</feature>
<dbReference type="Gene3D" id="3.40.50.150">
    <property type="entry name" value="Vaccinia Virus protein VP39"/>
    <property type="match status" value="1"/>
</dbReference>
<dbReference type="CDD" id="cd02440">
    <property type="entry name" value="AdoMet_MTases"/>
    <property type="match status" value="1"/>
</dbReference>
<dbReference type="PANTHER" id="PTHR42912">
    <property type="entry name" value="METHYLTRANSFERASE"/>
    <property type="match status" value="1"/>
</dbReference>
<dbReference type="Pfam" id="PF21302">
    <property type="entry name" value="Zn_ribbon_RlmA"/>
    <property type="match status" value="1"/>
</dbReference>
<dbReference type="Proteomes" id="UP000824192">
    <property type="component" value="Unassembled WGS sequence"/>
</dbReference>
<dbReference type="InterPro" id="IPR016718">
    <property type="entry name" value="rRNA_m1G-MeTrfase_A_prd"/>
</dbReference>
<dbReference type="SUPFAM" id="SSF53335">
    <property type="entry name" value="S-adenosyl-L-methionine-dependent methyltransferases"/>
    <property type="match status" value="1"/>
</dbReference>
<proteinExistence type="predicted"/>
<dbReference type="GO" id="GO:0008168">
    <property type="term" value="F:methyltransferase activity"/>
    <property type="evidence" value="ECO:0007669"/>
    <property type="project" value="UniProtKB-KW"/>
</dbReference>
<dbReference type="PANTHER" id="PTHR42912:SF45">
    <property type="entry name" value="23S RRNA (GUANINE(745)-N(1))-METHYLTRANSFERASE"/>
    <property type="match status" value="1"/>
</dbReference>
<feature type="domain" description="23S rRNA (guanine(745)-N(1))-methyltransferase N-terminal" evidence="4">
    <location>
        <begin position="4"/>
        <end position="47"/>
    </location>
</feature>
<keyword evidence="5" id="KW-0808">Transferase</keyword>
<evidence type="ECO:0000259" key="4">
    <source>
        <dbReference type="Pfam" id="PF21302"/>
    </source>
</evidence>
<feature type="binding site" evidence="1">
    <location>
        <position position="26"/>
    </location>
    <ligand>
        <name>Zn(2+)</name>
        <dbReference type="ChEBI" id="CHEBI:29105"/>
    </ligand>
</feature>
<name>A0A9D1RVM3_9FIRM</name>
<protein>
    <submittedName>
        <fullName evidence="5">Methyltransferase domain-containing protein</fullName>
    </submittedName>
</protein>
<reference evidence="5" key="2">
    <citation type="submission" date="2021-04" db="EMBL/GenBank/DDBJ databases">
        <authorList>
            <person name="Gilroy R."/>
        </authorList>
    </citation>
    <scope>NUCLEOTIDE SEQUENCE</scope>
    <source>
        <strain evidence="5">ChiGjej6B6-1540</strain>
    </source>
</reference>
<dbReference type="EMBL" id="DXGA01000174">
    <property type="protein sequence ID" value="HIW94494.1"/>
    <property type="molecule type" value="Genomic_DNA"/>
</dbReference>
<dbReference type="PIRSF" id="PIRSF018249">
    <property type="entry name" value="MyrA_prd"/>
    <property type="match status" value="1"/>
</dbReference>
<comment type="caution">
    <text evidence="5">The sequence shown here is derived from an EMBL/GenBank/DDBJ whole genome shotgun (WGS) entry which is preliminary data.</text>
</comment>
<evidence type="ECO:0000259" key="3">
    <source>
        <dbReference type="Pfam" id="PF13649"/>
    </source>
</evidence>
<dbReference type="GO" id="GO:0032259">
    <property type="term" value="P:methylation"/>
    <property type="evidence" value="ECO:0007669"/>
    <property type="project" value="UniProtKB-KW"/>
</dbReference>
<keyword evidence="1" id="KW-0479">Metal-binding</keyword>
<dbReference type="InterPro" id="IPR041698">
    <property type="entry name" value="Methyltransf_25"/>
</dbReference>
<keyword evidence="1" id="KW-0862">Zinc</keyword>
<dbReference type="InterPro" id="IPR050508">
    <property type="entry name" value="Methyltransf_Superfamily"/>
</dbReference>
<feature type="binding site" evidence="2">
    <location>
        <begin position="96"/>
        <end position="97"/>
    </location>
    <ligand>
        <name>S-adenosyl-L-methionine</name>
        <dbReference type="ChEBI" id="CHEBI:59789"/>
    </ligand>
</feature>
<dbReference type="AlphaFoldDB" id="A0A9D1RVM3"/>
<organism evidence="5 6">
    <name type="scientific">Candidatus Flavonifractor merdipullorum</name>
    <dbReference type="NCBI Taxonomy" id="2838590"/>
    <lineage>
        <taxon>Bacteria</taxon>
        <taxon>Bacillati</taxon>
        <taxon>Bacillota</taxon>
        <taxon>Clostridia</taxon>
        <taxon>Eubacteriales</taxon>
        <taxon>Oscillospiraceae</taxon>
        <taxon>Flavonifractor</taxon>
    </lineage>
</organism>
<keyword evidence="2" id="KW-0949">S-adenosyl-L-methionine</keyword>
<evidence type="ECO:0000256" key="2">
    <source>
        <dbReference type="PIRSR" id="PIRSR018249-2"/>
    </source>
</evidence>
<evidence type="ECO:0000256" key="1">
    <source>
        <dbReference type="PIRSR" id="PIRSR018249-1"/>
    </source>
</evidence>
<feature type="binding site" evidence="1">
    <location>
        <position position="9"/>
    </location>
    <ligand>
        <name>Zn(2+)</name>
        <dbReference type="ChEBI" id="CHEBI:29105"/>
    </ligand>
</feature>
<sequence length="274" mass="30615">MSLFRCPICAAPLIREGRAYRCSNGHSYDIAREGYVHLLPPNKKHSKAPGDDKDMVAARVRFLGAGYYEPLRRTLEEEAVRYAEESVCLLDSGCGEGYYTAGIAQALREAGKSPRTAGIDLSKSALRHAARRDKETEFAVASAYHLPVADTSIDLIVNCFSPMAGEEFLRVLRPGGRLLYVVPAPDHLWELKEVLYETPYPNPEEDILYPGFSTLGEVKVENAITITDHEDLMALFRMTPYCWKTPREGVARLEGLDQLTVRASFRVLAFQKDA</sequence>
<feature type="binding site" evidence="2">
    <location>
        <position position="187"/>
    </location>
    <ligand>
        <name>S-adenosyl-L-methionine</name>
        <dbReference type="ChEBI" id="CHEBI:59789"/>
    </ligand>
</feature>
<gene>
    <name evidence="5" type="ORF">H9868_08150</name>
</gene>
<feature type="binding site" evidence="1">
    <location>
        <position position="22"/>
    </location>
    <ligand>
        <name>Zn(2+)</name>
        <dbReference type="ChEBI" id="CHEBI:29105"/>
    </ligand>
</feature>
<dbReference type="InterPro" id="IPR048647">
    <property type="entry name" value="RlmA_N"/>
</dbReference>
<evidence type="ECO:0000313" key="6">
    <source>
        <dbReference type="Proteomes" id="UP000824192"/>
    </source>
</evidence>
<dbReference type="GO" id="GO:0046872">
    <property type="term" value="F:metal ion binding"/>
    <property type="evidence" value="ECO:0007669"/>
    <property type="project" value="UniProtKB-KW"/>
</dbReference>
<dbReference type="Pfam" id="PF13649">
    <property type="entry name" value="Methyltransf_25"/>
    <property type="match status" value="1"/>
</dbReference>
<evidence type="ECO:0000313" key="5">
    <source>
        <dbReference type="EMBL" id="HIW94494.1"/>
    </source>
</evidence>
<feature type="binding site" evidence="1">
    <location>
        <position position="6"/>
    </location>
    <ligand>
        <name>Zn(2+)</name>
        <dbReference type="ChEBI" id="CHEBI:29105"/>
    </ligand>
</feature>
<accession>A0A9D1RVM3</accession>
<dbReference type="InterPro" id="IPR029063">
    <property type="entry name" value="SAM-dependent_MTases_sf"/>
</dbReference>